<dbReference type="Pfam" id="PF17782">
    <property type="entry name" value="WHD_DprA"/>
    <property type="match status" value="1"/>
</dbReference>
<feature type="domain" description="Smf/DprA SLOG" evidence="2">
    <location>
        <begin position="93"/>
        <end position="298"/>
    </location>
</feature>
<gene>
    <name evidence="4" type="primary">dprA</name>
    <name evidence="4" type="ORF">J0H12_04685</name>
</gene>
<proteinExistence type="inferred from homology"/>
<accession>A0A8J7PRB1</accession>
<evidence type="ECO:0000259" key="2">
    <source>
        <dbReference type="Pfam" id="PF02481"/>
    </source>
</evidence>
<sequence length="386" mass="42442">MEQRKNQKVNLDSLGPTVLSAEEKINWIRLSRAEPIGPITFFELIQRYGSAGKALDDLPEITFKGNYKRKFKIPTIEEASQELEEHHRIKADLIAFSESDYPEILRHIADPPPLISILGDRKSLQKQALAIVGARNASLNGCHFSQKLATELGSYGYQIVSGLARGIDTSAHQGALKSGTIAVLAGGIDHIYPRENRELYYSVAEQGVIIAESPFGTIPQASFFPRRNRIIAGLSLGVIIIEAAKQSGSLVTARFALEQGREVFVVPGSPLDPRSYGANMLIRQGATLIQNTDDIISGVENLGKIKPVLKQQEKKPESQENSSFNKENNAKMQQHILDLLSISPIGVDEIIRECHFSTAEVMLALLELELAGRIHRHPGGQISLKG</sequence>
<dbReference type="Proteomes" id="UP000664414">
    <property type="component" value="Unassembled WGS sequence"/>
</dbReference>
<protein>
    <submittedName>
        <fullName evidence="4">DNA-processing protein DprA</fullName>
    </submittedName>
</protein>
<dbReference type="InterPro" id="IPR041614">
    <property type="entry name" value="DprA_WH"/>
</dbReference>
<evidence type="ECO:0000259" key="3">
    <source>
        <dbReference type="Pfam" id="PF17782"/>
    </source>
</evidence>
<dbReference type="Gene3D" id="3.40.50.450">
    <property type="match status" value="1"/>
</dbReference>
<dbReference type="Pfam" id="PF21102">
    <property type="entry name" value="DprA_N"/>
    <property type="match status" value="1"/>
</dbReference>
<dbReference type="PANTHER" id="PTHR43022:SF1">
    <property type="entry name" value="PROTEIN SMF"/>
    <property type="match status" value="1"/>
</dbReference>
<reference evidence="4" key="1">
    <citation type="submission" date="2021-02" db="EMBL/GenBank/DDBJ databases">
        <title>Thiocyanate and organic carbon inputs drive convergent selection for specific autotrophic Afipia and Thiobacillus strains within complex microbiomes.</title>
        <authorList>
            <person name="Huddy R.J."/>
            <person name="Sachdeva R."/>
            <person name="Kadzinga F."/>
            <person name="Kantor R.S."/>
            <person name="Harrison S.T.L."/>
            <person name="Banfield J.F."/>
        </authorList>
    </citation>
    <scope>NUCLEOTIDE SEQUENCE</scope>
    <source>
        <strain evidence="4">SCN18_10_11_15_R4_P_38_20</strain>
    </source>
</reference>
<dbReference type="PANTHER" id="PTHR43022">
    <property type="entry name" value="PROTEIN SMF"/>
    <property type="match status" value="1"/>
</dbReference>
<dbReference type="GO" id="GO:0009294">
    <property type="term" value="P:DNA-mediated transformation"/>
    <property type="evidence" value="ECO:0007669"/>
    <property type="project" value="InterPro"/>
</dbReference>
<dbReference type="Pfam" id="PF02481">
    <property type="entry name" value="DNA_processg_A"/>
    <property type="match status" value="1"/>
</dbReference>
<dbReference type="InterPro" id="IPR057666">
    <property type="entry name" value="DrpA_SLOG"/>
</dbReference>
<comment type="similarity">
    <text evidence="1">Belongs to the DprA/Smf family.</text>
</comment>
<comment type="caution">
    <text evidence="4">The sequence shown here is derived from an EMBL/GenBank/DDBJ whole genome shotgun (WGS) entry which is preliminary data.</text>
</comment>
<dbReference type="InterPro" id="IPR003488">
    <property type="entry name" value="DprA"/>
</dbReference>
<evidence type="ECO:0000313" key="4">
    <source>
        <dbReference type="EMBL" id="MBN9413202.1"/>
    </source>
</evidence>
<dbReference type="EMBL" id="JAFKGL010000018">
    <property type="protein sequence ID" value="MBN9413202.1"/>
    <property type="molecule type" value="Genomic_DNA"/>
</dbReference>
<organism evidence="4 5">
    <name type="scientific">Candidatus Paracaedimonas acanthamoebae</name>
    <dbReference type="NCBI Taxonomy" id="244581"/>
    <lineage>
        <taxon>Bacteria</taxon>
        <taxon>Pseudomonadati</taxon>
        <taxon>Pseudomonadota</taxon>
        <taxon>Alphaproteobacteria</taxon>
        <taxon>Holosporales</taxon>
        <taxon>Caedimonadaceae</taxon>
        <taxon>Candidatus Paracaedimonas</taxon>
    </lineage>
</organism>
<evidence type="ECO:0000313" key="5">
    <source>
        <dbReference type="Proteomes" id="UP000664414"/>
    </source>
</evidence>
<dbReference type="SUPFAM" id="SSF102405">
    <property type="entry name" value="MCP/YpsA-like"/>
    <property type="match status" value="1"/>
</dbReference>
<name>A0A8J7PRB1_9PROT</name>
<dbReference type="AlphaFoldDB" id="A0A8J7PRB1"/>
<dbReference type="InterPro" id="IPR036388">
    <property type="entry name" value="WH-like_DNA-bd_sf"/>
</dbReference>
<dbReference type="NCBIfam" id="TIGR00732">
    <property type="entry name" value="dprA"/>
    <property type="match status" value="1"/>
</dbReference>
<evidence type="ECO:0000256" key="1">
    <source>
        <dbReference type="ARBA" id="ARBA00006525"/>
    </source>
</evidence>
<dbReference type="Gene3D" id="1.10.10.10">
    <property type="entry name" value="Winged helix-like DNA-binding domain superfamily/Winged helix DNA-binding domain"/>
    <property type="match status" value="1"/>
</dbReference>
<feature type="domain" description="DprA winged helix" evidence="3">
    <location>
        <begin position="329"/>
        <end position="380"/>
    </location>
</feature>